<keyword evidence="1" id="KW-0732">Signal</keyword>
<dbReference type="Gene3D" id="1.25.40.10">
    <property type="entry name" value="Tetratricopeptide repeat domain"/>
    <property type="match status" value="1"/>
</dbReference>
<evidence type="ECO:0008006" key="4">
    <source>
        <dbReference type="Google" id="ProtNLM"/>
    </source>
</evidence>
<name>A0A917FGD0_9PROT</name>
<dbReference type="SUPFAM" id="SSF81901">
    <property type="entry name" value="HCP-like"/>
    <property type="match status" value="1"/>
</dbReference>
<dbReference type="Pfam" id="PF08238">
    <property type="entry name" value="Sel1"/>
    <property type="match status" value="3"/>
</dbReference>
<feature type="signal peptide" evidence="1">
    <location>
        <begin position="1"/>
        <end position="20"/>
    </location>
</feature>
<dbReference type="RefSeq" id="WP_188666942.1">
    <property type="nucleotide sequence ID" value="NZ_BMHV01000035.1"/>
</dbReference>
<sequence length="267" mass="29952">MTIFRLALTVACLTILSACTDIPLPEPLTETVAGQSTKAERLKEISERMRWMAPEKSWHYNCLFLKPVAQLNEDEQRLALVNSKILSIAHFEEKRLAYRSAGSLYRRAADQGIAYANAKLGNILIAGKGVSPNPIGGTQLVQQSAQLDCAFGQYRYGELLSKGIGVKADFIEAWAWLELAHRQGYQDEQKLQKKVEGFLGPVQLQLANQKADTLRHQLDIFNKGPQSQQLIQCITPRNKKPFITRMRACHAMSGTHVGSLIDYRQNK</sequence>
<dbReference type="PROSITE" id="PS51257">
    <property type="entry name" value="PROKAR_LIPOPROTEIN"/>
    <property type="match status" value="1"/>
</dbReference>
<dbReference type="SMART" id="SM00671">
    <property type="entry name" value="SEL1"/>
    <property type="match status" value="2"/>
</dbReference>
<evidence type="ECO:0000256" key="1">
    <source>
        <dbReference type="SAM" id="SignalP"/>
    </source>
</evidence>
<proteinExistence type="predicted"/>
<evidence type="ECO:0000313" key="2">
    <source>
        <dbReference type="EMBL" id="GGF74982.1"/>
    </source>
</evidence>
<feature type="chain" id="PRO_5038077314" description="Sel1 repeat family protein" evidence="1">
    <location>
        <begin position="21"/>
        <end position="267"/>
    </location>
</feature>
<evidence type="ECO:0000313" key="3">
    <source>
        <dbReference type="Proteomes" id="UP000632498"/>
    </source>
</evidence>
<keyword evidence="3" id="KW-1185">Reference proteome</keyword>
<dbReference type="InterPro" id="IPR011990">
    <property type="entry name" value="TPR-like_helical_dom_sf"/>
</dbReference>
<reference evidence="2" key="1">
    <citation type="journal article" date="2014" name="Int. J. Syst. Evol. Microbiol.">
        <title>Complete genome sequence of Corynebacterium casei LMG S-19264T (=DSM 44701T), isolated from a smear-ripened cheese.</title>
        <authorList>
            <consortium name="US DOE Joint Genome Institute (JGI-PGF)"/>
            <person name="Walter F."/>
            <person name="Albersmeier A."/>
            <person name="Kalinowski J."/>
            <person name="Ruckert C."/>
        </authorList>
    </citation>
    <scope>NUCLEOTIDE SEQUENCE</scope>
    <source>
        <strain evidence="2">CGMCC 1.15254</strain>
    </source>
</reference>
<dbReference type="InterPro" id="IPR006597">
    <property type="entry name" value="Sel1-like"/>
</dbReference>
<dbReference type="EMBL" id="BMHV01000035">
    <property type="protein sequence ID" value="GGF74982.1"/>
    <property type="molecule type" value="Genomic_DNA"/>
</dbReference>
<reference evidence="2" key="2">
    <citation type="submission" date="2020-09" db="EMBL/GenBank/DDBJ databases">
        <authorList>
            <person name="Sun Q."/>
            <person name="Zhou Y."/>
        </authorList>
    </citation>
    <scope>NUCLEOTIDE SEQUENCE</scope>
    <source>
        <strain evidence="2">CGMCC 1.15254</strain>
    </source>
</reference>
<accession>A0A917FGD0</accession>
<dbReference type="Proteomes" id="UP000632498">
    <property type="component" value="Unassembled WGS sequence"/>
</dbReference>
<organism evidence="2 3">
    <name type="scientific">Terasakiella brassicae</name>
    <dbReference type="NCBI Taxonomy" id="1634917"/>
    <lineage>
        <taxon>Bacteria</taxon>
        <taxon>Pseudomonadati</taxon>
        <taxon>Pseudomonadota</taxon>
        <taxon>Alphaproteobacteria</taxon>
        <taxon>Rhodospirillales</taxon>
        <taxon>Terasakiellaceae</taxon>
        <taxon>Terasakiella</taxon>
    </lineage>
</organism>
<gene>
    <name evidence="2" type="ORF">GCM10011332_31290</name>
</gene>
<comment type="caution">
    <text evidence="2">The sequence shown here is derived from an EMBL/GenBank/DDBJ whole genome shotgun (WGS) entry which is preliminary data.</text>
</comment>
<protein>
    <recommendedName>
        <fullName evidence="4">Sel1 repeat family protein</fullName>
    </recommendedName>
</protein>
<dbReference type="AlphaFoldDB" id="A0A917FGD0"/>